<comment type="caution">
    <text evidence="2">The sequence shown here is derived from an EMBL/GenBank/DDBJ whole genome shotgun (WGS) entry which is preliminary data.</text>
</comment>
<evidence type="ECO:0000313" key="3">
    <source>
        <dbReference type="Proteomes" id="UP001642540"/>
    </source>
</evidence>
<feature type="compositionally biased region" description="Low complexity" evidence="1">
    <location>
        <begin position="236"/>
        <end position="252"/>
    </location>
</feature>
<dbReference type="Proteomes" id="UP001642540">
    <property type="component" value="Unassembled WGS sequence"/>
</dbReference>
<feature type="compositionally biased region" description="Acidic residues" evidence="1">
    <location>
        <begin position="175"/>
        <end position="185"/>
    </location>
</feature>
<feature type="region of interest" description="Disordered" evidence="1">
    <location>
        <begin position="158"/>
        <end position="278"/>
    </location>
</feature>
<feature type="compositionally biased region" description="Basic residues" evidence="1">
    <location>
        <begin position="260"/>
        <end position="269"/>
    </location>
</feature>
<name>A0ABP1QBH0_9HEXA</name>
<evidence type="ECO:0000256" key="1">
    <source>
        <dbReference type="SAM" id="MobiDB-lite"/>
    </source>
</evidence>
<keyword evidence="3" id="KW-1185">Reference proteome</keyword>
<sequence>MAYYNVLLYSGIFVLIHNKFSYALGVPDGNNHKDPHAEVESRLPSLEVEIFVLILVVRYIQNYKKNYFAVGRLLTSKWGLRIHNATLSICQITSSDRVFDYLMQTPVILVVLLSEIPCKYAMRFEKAVDFSEDNNMHVWCSAGWVDLAQTKQFGVDDFGMGDRERNNDDVHNAQGEDDALNENEEPAGSPASPAHNENEEPGSPASPAHNENEEPGSPASPVHNENEQPGSPAGPAHNNDGNGNLDDGADAAPTPTVPPKLRRSGRLKNKNSSTPLKS</sequence>
<feature type="compositionally biased region" description="Basic and acidic residues" evidence="1">
    <location>
        <begin position="160"/>
        <end position="171"/>
    </location>
</feature>
<accession>A0ABP1QBH0</accession>
<proteinExistence type="predicted"/>
<dbReference type="EMBL" id="CAXLJM020000027">
    <property type="protein sequence ID" value="CAL8095436.1"/>
    <property type="molecule type" value="Genomic_DNA"/>
</dbReference>
<evidence type="ECO:0000313" key="2">
    <source>
        <dbReference type="EMBL" id="CAL8095436.1"/>
    </source>
</evidence>
<protein>
    <submittedName>
        <fullName evidence="2">Uncharacterized protein</fullName>
    </submittedName>
</protein>
<organism evidence="2 3">
    <name type="scientific">Orchesella dallaii</name>
    <dbReference type="NCBI Taxonomy" id="48710"/>
    <lineage>
        <taxon>Eukaryota</taxon>
        <taxon>Metazoa</taxon>
        <taxon>Ecdysozoa</taxon>
        <taxon>Arthropoda</taxon>
        <taxon>Hexapoda</taxon>
        <taxon>Collembola</taxon>
        <taxon>Entomobryomorpha</taxon>
        <taxon>Entomobryoidea</taxon>
        <taxon>Orchesellidae</taxon>
        <taxon>Orchesellinae</taxon>
        <taxon>Orchesella</taxon>
    </lineage>
</organism>
<gene>
    <name evidence="2" type="ORF">ODALV1_LOCUS9085</name>
</gene>
<reference evidence="2 3" key="1">
    <citation type="submission" date="2024-08" db="EMBL/GenBank/DDBJ databases">
        <authorList>
            <person name="Cucini C."/>
            <person name="Frati F."/>
        </authorList>
    </citation>
    <scope>NUCLEOTIDE SEQUENCE [LARGE SCALE GENOMIC DNA]</scope>
</reference>